<feature type="domain" description="DUF6533" evidence="2">
    <location>
        <begin position="21"/>
        <end position="66"/>
    </location>
</feature>
<proteinExistence type="predicted"/>
<accession>A0A5C3NUF3</accession>
<dbReference type="InterPro" id="IPR045340">
    <property type="entry name" value="DUF6533"/>
</dbReference>
<feature type="transmembrane region" description="Helical" evidence="1">
    <location>
        <begin position="221"/>
        <end position="246"/>
    </location>
</feature>
<keyword evidence="1" id="KW-0472">Membrane</keyword>
<feature type="transmembrane region" description="Helical" evidence="1">
    <location>
        <begin position="44"/>
        <end position="63"/>
    </location>
</feature>
<keyword evidence="4" id="KW-1185">Reference proteome</keyword>
<dbReference type="AlphaFoldDB" id="A0A5C3NUF3"/>
<keyword evidence="1" id="KW-0812">Transmembrane</keyword>
<reference evidence="3 4" key="1">
    <citation type="journal article" date="2019" name="Nat. Ecol. Evol.">
        <title>Megaphylogeny resolves global patterns of mushroom evolution.</title>
        <authorList>
            <person name="Varga T."/>
            <person name="Krizsan K."/>
            <person name="Foldi C."/>
            <person name="Dima B."/>
            <person name="Sanchez-Garcia M."/>
            <person name="Sanchez-Ramirez S."/>
            <person name="Szollosi G.J."/>
            <person name="Szarkandi J.G."/>
            <person name="Papp V."/>
            <person name="Albert L."/>
            <person name="Andreopoulos W."/>
            <person name="Angelini C."/>
            <person name="Antonin V."/>
            <person name="Barry K.W."/>
            <person name="Bougher N.L."/>
            <person name="Buchanan P."/>
            <person name="Buyck B."/>
            <person name="Bense V."/>
            <person name="Catcheside P."/>
            <person name="Chovatia M."/>
            <person name="Cooper J."/>
            <person name="Damon W."/>
            <person name="Desjardin D."/>
            <person name="Finy P."/>
            <person name="Geml J."/>
            <person name="Haridas S."/>
            <person name="Hughes K."/>
            <person name="Justo A."/>
            <person name="Karasinski D."/>
            <person name="Kautmanova I."/>
            <person name="Kiss B."/>
            <person name="Kocsube S."/>
            <person name="Kotiranta H."/>
            <person name="LaButti K.M."/>
            <person name="Lechner B.E."/>
            <person name="Liimatainen K."/>
            <person name="Lipzen A."/>
            <person name="Lukacs Z."/>
            <person name="Mihaltcheva S."/>
            <person name="Morgado L.N."/>
            <person name="Niskanen T."/>
            <person name="Noordeloos M.E."/>
            <person name="Ohm R.A."/>
            <person name="Ortiz-Santana B."/>
            <person name="Ovrebo C."/>
            <person name="Racz N."/>
            <person name="Riley R."/>
            <person name="Savchenko A."/>
            <person name="Shiryaev A."/>
            <person name="Soop K."/>
            <person name="Spirin V."/>
            <person name="Szebenyi C."/>
            <person name="Tomsovsky M."/>
            <person name="Tulloss R.E."/>
            <person name="Uehling J."/>
            <person name="Grigoriev I.V."/>
            <person name="Vagvolgyi C."/>
            <person name="Papp T."/>
            <person name="Martin F.M."/>
            <person name="Miettinen O."/>
            <person name="Hibbett D.S."/>
            <person name="Nagy L.G."/>
        </authorList>
    </citation>
    <scope>NUCLEOTIDE SEQUENCE [LARGE SCALE GENOMIC DNA]</scope>
    <source>
        <strain evidence="3 4">HHB13444</strain>
    </source>
</reference>
<sequence length="331" mass="36499">MSSPSAAQLIDFYSSTLSATYIGLVPIVFLLYDYVLTLGREVHLFWNGALTGASVLFFVIRYSTLLYEVLDIVEYVPTLSDTNLTSSREQSCNLLAQAFNVVNFLRFLPIGLFSAMRAYALSTNRTLSAVIFFLSLSPFVVNFIQYGQGIRGSMLPIGNCEAQINVTPIETIILTIFPAVPAVSRGGLIVADFLLIVVTWRTLARSSARPRFSFEKAHTSLAAIMFWNGTIYFVVLFLLNVLHMTFTLTSIFGLERSLIAVFTDPLTTILISRFLLDLQEANRQDVQLGTDDDNVGDTSLNSQASLTFARALGSINSTIVPGATRDHDLAE</sequence>
<feature type="transmembrane region" description="Helical" evidence="1">
    <location>
        <begin position="182"/>
        <end position="200"/>
    </location>
</feature>
<dbReference type="Proteomes" id="UP000308197">
    <property type="component" value="Unassembled WGS sequence"/>
</dbReference>
<protein>
    <recommendedName>
        <fullName evidence="2">DUF6533 domain-containing protein</fullName>
    </recommendedName>
</protein>
<keyword evidence="1" id="KW-1133">Transmembrane helix</keyword>
<evidence type="ECO:0000313" key="3">
    <source>
        <dbReference type="EMBL" id="TFK79988.1"/>
    </source>
</evidence>
<organism evidence="3 4">
    <name type="scientific">Polyporus arcularius HHB13444</name>
    <dbReference type="NCBI Taxonomy" id="1314778"/>
    <lineage>
        <taxon>Eukaryota</taxon>
        <taxon>Fungi</taxon>
        <taxon>Dikarya</taxon>
        <taxon>Basidiomycota</taxon>
        <taxon>Agaricomycotina</taxon>
        <taxon>Agaricomycetes</taxon>
        <taxon>Polyporales</taxon>
        <taxon>Polyporaceae</taxon>
        <taxon>Polyporus</taxon>
    </lineage>
</organism>
<feature type="transmembrane region" description="Helical" evidence="1">
    <location>
        <begin position="94"/>
        <end position="115"/>
    </location>
</feature>
<feature type="transmembrane region" description="Helical" evidence="1">
    <location>
        <begin position="12"/>
        <end position="32"/>
    </location>
</feature>
<evidence type="ECO:0000313" key="4">
    <source>
        <dbReference type="Proteomes" id="UP000308197"/>
    </source>
</evidence>
<dbReference type="Pfam" id="PF20151">
    <property type="entry name" value="DUF6533"/>
    <property type="match status" value="1"/>
</dbReference>
<dbReference type="EMBL" id="ML211874">
    <property type="protein sequence ID" value="TFK79988.1"/>
    <property type="molecule type" value="Genomic_DNA"/>
</dbReference>
<feature type="transmembrane region" description="Helical" evidence="1">
    <location>
        <begin position="127"/>
        <end position="146"/>
    </location>
</feature>
<gene>
    <name evidence="3" type="ORF">K466DRAFT_605705</name>
</gene>
<dbReference type="InParanoid" id="A0A5C3NUF3"/>
<evidence type="ECO:0000256" key="1">
    <source>
        <dbReference type="SAM" id="Phobius"/>
    </source>
</evidence>
<name>A0A5C3NUF3_9APHY</name>
<evidence type="ECO:0000259" key="2">
    <source>
        <dbReference type="Pfam" id="PF20151"/>
    </source>
</evidence>